<dbReference type="PROSITE" id="PS50937">
    <property type="entry name" value="HTH_MERR_2"/>
    <property type="match status" value="1"/>
</dbReference>
<reference evidence="5" key="1">
    <citation type="submission" date="2016-10" db="EMBL/GenBank/DDBJ databases">
        <authorList>
            <person name="Varghese N."/>
            <person name="Submissions S."/>
        </authorList>
    </citation>
    <scope>NUCLEOTIDE SEQUENCE [LARGE SCALE GENOMIC DNA]</scope>
    <source>
        <strain evidence="5">DSM 17465</strain>
    </source>
</reference>
<dbReference type="InterPro" id="IPR000551">
    <property type="entry name" value="MerR-type_HTH_dom"/>
</dbReference>
<protein>
    <submittedName>
        <fullName evidence="4">DNA-binding transcriptional regulator, MerR family</fullName>
    </submittedName>
</protein>
<dbReference type="PRINTS" id="PR00040">
    <property type="entry name" value="HTHMERR"/>
</dbReference>
<evidence type="ECO:0000256" key="2">
    <source>
        <dbReference type="SAM" id="MobiDB-lite"/>
    </source>
</evidence>
<dbReference type="SUPFAM" id="SSF46955">
    <property type="entry name" value="Putative DNA-binding domain"/>
    <property type="match status" value="1"/>
</dbReference>
<keyword evidence="1 4" id="KW-0238">DNA-binding</keyword>
<evidence type="ECO:0000259" key="3">
    <source>
        <dbReference type="PROSITE" id="PS50937"/>
    </source>
</evidence>
<evidence type="ECO:0000313" key="5">
    <source>
        <dbReference type="Proteomes" id="UP000183371"/>
    </source>
</evidence>
<dbReference type="InterPro" id="IPR009061">
    <property type="entry name" value="DNA-bd_dom_put_sf"/>
</dbReference>
<dbReference type="PANTHER" id="PTHR30204:SF97">
    <property type="entry name" value="MERR FAMILY REGULATORY PROTEIN"/>
    <property type="match status" value="1"/>
</dbReference>
<accession>A0A1I6ZFY8</accession>
<dbReference type="Proteomes" id="UP000183371">
    <property type="component" value="Unassembled WGS sequence"/>
</dbReference>
<gene>
    <name evidence="4" type="ORF">SAMN05444141_102316</name>
</gene>
<dbReference type="GO" id="GO:0003700">
    <property type="term" value="F:DNA-binding transcription factor activity"/>
    <property type="evidence" value="ECO:0007669"/>
    <property type="project" value="InterPro"/>
</dbReference>
<dbReference type="EMBL" id="FPBD01000002">
    <property type="protein sequence ID" value="SFT61614.1"/>
    <property type="molecule type" value="Genomic_DNA"/>
</dbReference>
<evidence type="ECO:0000256" key="1">
    <source>
        <dbReference type="ARBA" id="ARBA00023125"/>
    </source>
</evidence>
<dbReference type="PANTHER" id="PTHR30204">
    <property type="entry name" value="REDOX-CYCLING DRUG-SENSING TRANSCRIPTIONAL ACTIVATOR SOXR"/>
    <property type="match status" value="1"/>
</dbReference>
<dbReference type="InterPro" id="IPR047057">
    <property type="entry name" value="MerR_fam"/>
</dbReference>
<dbReference type="SMART" id="SM00422">
    <property type="entry name" value="HTH_MERR"/>
    <property type="match status" value="1"/>
</dbReference>
<dbReference type="CDD" id="cd04781">
    <property type="entry name" value="HTH_MerR-like_sg6"/>
    <property type="match status" value="1"/>
</dbReference>
<keyword evidence="5" id="KW-1185">Reference proteome</keyword>
<feature type="region of interest" description="Disordered" evidence="2">
    <location>
        <begin position="125"/>
        <end position="151"/>
    </location>
</feature>
<dbReference type="Pfam" id="PF13411">
    <property type="entry name" value="MerR_1"/>
    <property type="match status" value="1"/>
</dbReference>
<feature type="domain" description="HTH merR-type" evidence="3">
    <location>
        <begin position="3"/>
        <end position="71"/>
    </location>
</feature>
<name>A0A1I6ZFY8_9HYPH</name>
<evidence type="ECO:0000313" key="4">
    <source>
        <dbReference type="EMBL" id="SFT61614.1"/>
    </source>
</evidence>
<dbReference type="GO" id="GO:0003677">
    <property type="term" value="F:DNA binding"/>
    <property type="evidence" value="ECO:0007669"/>
    <property type="project" value="UniProtKB-KW"/>
</dbReference>
<feature type="compositionally biased region" description="Basic residues" evidence="2">
    <location>
        <begin position="127"/>
        <end position="140"/>
    </location>
</feature>
<proteinExistence type="predicted"/>
<dbReference type="Gene3D" id="1.10.1660.10">
    <property type="match status" value="1"/>
</dbReference>
<dbReference type="RefSeq" id="WP_083416661.1">
    <property type="nucleotide sequence ID" value="NZ_FPBD01000002.1"/>
</dbReference>
<sequence length="151" mass="17288">MKLLDIGEITERSGVKPSTLRYYEEVGLIQSVTRHGLRRQYEPQILTKLALITLAKAGGFSLNEIAGMFSEQGQLQIPRDQIRERADQIDEQIKELTALRNVLHHVADCPAPSHLECPSFQRMLKTTGKRQQTKRNRRPNSQRFPIVLQAE</sequence>
<organism evidence="4 5">
    <name type="scientific">Pseudovibrio denitrificans</name>
    <dbReference type="NCBI Taxonomy" id="258256"/>
    <lineage>
        <taxon>Bacteria</taxon>
        <taxon>Pseudomonadati</taxon>
        <taxon>Pseudomonadota</taxon>
        <taxon>Alphaproteobacteria</taxon>
        <taxon>Hyphomicrobiales</taxon>
        <taxon>Stappiaceae</taxon>
        <taxon>Pseudovibrio</taxon>
    </lineage>
</organism>
<dbReference type="AlphaFoldDB" id="A0A1I6ZFY8"/>